<dbReference type="UniPathway" id="UPA00545">
    <property type="reaction ID" value="UER00823"/>
</dbReference>
<proteinExistence type="predicted"/>
<dbReference type="GO" id="GO:0042545">
    <property type="term" value="P:cell wall modification"/>
    <property type="evidence" value="ECO:0007669"/>
    <property type="project" value="InterPro"/>
</dbReference>
<evidence type="ECO:0000256" key="2">
    <source>
        <dbReference type="ARBA" id="ARBA00022801"/>
    </source>
</evidence>
<gene>
    <name evidence="6" type="ORF">A4U43_UnF5720</name>
</gene>
<keyword evidence="7" id="KW-1185">Reference proteome</keyword>
<evidence type="ECO:0000313" key="7">
    <source>
        <dbReference type="Proteomes" id="UP000243459"/>
    </source>
</evidence>
<sequence>MGKTVITGNLNAGMVGVSTYNTATVGVLGDGFIATNLTISNTAGRVRRVHRPPRHPLPQLPPPALQILRHIRHGRLHLRRLGLILPGLPHPHRPPPAQPRSGGDEHRHGPRTNGPRAVNRVRAL</sequence>
<comment type="pathway">
    <text evidence="1">Glycan metabolism; pectin degradation; 2-dehydro-3-deoxy-D-gluconate from pectin: step 1/5.</text>
</comment>
<name>A0A1R3L6M6_ASPOF</name>
<evidence type="ECO:0000256" key="3">
    <source>
        <dbReference type="ARBA" id="ARBA00023085"/>
    </source>
</evidence>
<evidence type="ECO:0000313" key="6">
    <source>
        <dbReference type="EMBL" id="ONK55267.1"/>
    </source>
</evidence>
<dbReference type="GO" id="GO:0045490">
    <property type="term" value="P:pectin catabolic process"/>
    <property type="evidence" value="ECO:0007669"/>
    <property type="project" value="UniProtKB-UniPathway"/>
</dbReference>
<dbReference type="SUPFAM" id="SSF51126">
    <property type="entry name" value="Pectin lyase-like"/>
    <property type="match status" value="1"/>
</dbReference>
<dbReference type="AlphaFoldDB" id="A0A1R3L6M6"/>
<dbReference type="InterPro" id="IPR012334">
    <property type="entry name" value="Pectin_lyas_fold"/>
</dbReference>
<feature type="region of interest" description="Disordered" evidence="4">
    <location>
        <begin position="85"/>
        <end position="124"/>
    </location>
</feature>
<dbReference type="GO" id="GO:0030599">
    <property type="term" value="F:pectinesterase activity"/>
    <property type="evidence" value="ECO:0007669"/>
    <property type="project" value="InterPro"/>
</dbReference>
<dbReference type="Gene3D" id="2.160.20.10">
    <property type="entry name" value="Single-stranded right-handed beta-helix, Pectin lyase-like"/>
    <property type="match status" value="1"/>
</dbReference>
<dbReference type="EMBL" id="KV863621">
    <property type="protein sequence ID" value="ONK55267.1"/>
    <property type="molecule type" value="Genomic_DNA"/>
</dbReference>
<dbReference type="Proteomes" id="UP000243459">
    <property type="component" value="Unassembled WGS sequence"/>
</dbReference>
<dbReference type="InterPro" id="IPR011050">
    <property type="entry name" value="Pectin_lyase_fold/virulence"/>
</dbReference>
<keyword evidence="3" id="KW-0063">Aspartyl esterase</keyword>
<accession>A0A1R3L6M6</accession>
<evidence type="ECO:0000256" key="1">
    <source>
        <dbReference type="ARBA" id="ARBA00005184"/>
    </source>
</evidence>
<dbReference type="InterPro" id="IPR000070">
    <property type="entry name" value="Pectinesterase_cat"/>
</dbReference>
<keyword evidence="2" id="KW-0378">Hydrolase</keyword>
<evidence type="ECO:0000259" key="5">
    <source>
        <dbReference type="Pfam" id="PF01095"/>
    </source>
</evidence>
<evidence type="ECO:0000256" key="4">
    <source>
        <dbReference type="SAM" id="MobiDB-lite"/>
    </source>
</evidence>
<organism evidence="6 7">
    <name type="scientific">Asparagus officinalis</name>
    <name type="common">Garden asparagus</name>
    <dbReference type="NCBI Taxonomy" id="4686"/>
    <lineage>
        <taxon>Eukaryota</taxon>
        <taxon>Viridiplantae</taxon>
        <taxon>Streptophyta</taxon>
        <taxon>Embryophyta</taxon>
        <taxon>Tracheophyta</taxon>
        <taxon>Spermatophyta</taxon>
        <taxon>Magnoliopsida</taxon>
        <taxon>Liliopsida</taxon>
        <taxon>Asparagales</taxon>
        <taxon>Asparagaceae</taxon>
        <taxon>Asparagoideae</taxon>
        <taxon>Asparagus</taxon>
    </lineage>
</organism>
<dbReference type="Pfam" id="PF01095">
    <property type="entry name" value="Pectinesterase"/>
    <property type="match status" value="1"/>
</dbReference>
<protein>
    <recommendedName>
        <fullName evidence="5">Pectinesterase catalytic domain-containing protein</fullName>
    </recommendedName>
</protein>
<dbReference type="Gramene" id="ONK55267">
    <property type="protein sequence ID" value="ONK55267"/>
    <property type="gene ID" value="A4U43_UnF5720"/>
</dbReference>
<reference evidence="7" key="1">
    <citation type="journal article" date="2017" name="Nat. Commun.">
        <title>The asparagus genome sheds light on the origin and evolution of a young Y chromosome.</title>
        <authorList>
            <person name="Harkess A."/>
            <person name="Zhou J."/>
            <person name="Xu C."/>
            <person name="Bowers J.E."/>
            <person name="Van der Hulst R."/>
            <person name="Ayyampalayam S."/>
            <person name="Mercati F."/>
            <person name="Riccardi P."/>
            <person name="McKain M.R."/>
            <person name="Kakrana A."/>
            <person name="Tang H."/>
            <person name="Ray J."/>
            <person name="Groenendijk J."/>
            <person name="Arikit S."/>
            <person name="Mathioni S.M."/>
            <person name="Nakano M."/>
            <person name="Shan H."/>
            <person name="Telgmann-Rauber A."/>
            <person name="Kanno A."/>
            <person name="Yue Z."/>
            <person name="Chen H."/>
            <person name="Li W."/>
            <person name="Chen Y."/>
            <person name="Xu X."/>
            <person name="Zhang Y."/>
            <person name="Luo S."/>
            <person name="Chen H."/>
            <person name="Gao J."/>
            <person name="Mao Z."/>
            <person name="Pires J.C."/>
            <person name="Luo M."/>
            <person name="Kudrna D."/>
            <person name="Wing R.A."/>
            <person name="Meyers B.C."/>
            <person name="Yi K."/>
            <person name="Kong H."/>
            <person name="Lavrijsen P."/>
            <person name="Sunseri F."/>
            <person name="Falavigna A."/>
            <person name="Ye Y."/>
            <person name="Leebens-Mack J.H."/>
            <person name="Chen G."/>
        </authorList>
    </citation>
    <scope>NUCLEOTIDE SEQUENCE [LARGE SCALE GENOMIC DNA]</scope>
    <source>
        <strain evidence="7">cv. DH0086</strain>
    </source>
</reference>
<feature type="domain" description="Pectinesterase catalytic" evidence="5">
    <location>
        <begin position="2"/>
        <end position="45"/>
    </location>
</feature>